<organism evidence="4 5">
    <name type="scientific">Mycetocola lacteus</name>
    <dbReference type="NCBI Taxonomy" id="76637"/>
    <lineage>
        <taxon>Bacteria</taxon>
        <taxon>Bacillati</taxon>
        <taxon>Actinomycetota</taxon>
        <taxon>Actinomycetes</taxon>
        <taxon>Micrococcales</taxon>
        <taxon>Microbacteriaceae</taxon>
        <taxon>Mycetocola</taxon>
    </lineage>
</organism>
<feature type="compositionally biased region" description="Polar residues" evidence="1">
    <location>
        <begin position="56"/>
        <end position="66"/>
    </location>
</feature>
<dbReference type="AlphaFoldDB" id="A0A3L7AP83"/>
<feature type="transmembrane region" description="Helical" evidence="2">
    <location>
        <begin position="198"/>
        <end position="220"/>
    </location>
</feature>
<keyword evidence="2" id="KW-1133">Transmembrane helix</keyword>
<keyword evidence="5" id="KW-1185">Reference proteome</keyword>
<gene>
    <name evidence="4" type="ORF">D9V34_11020</name>
</gene>
<feature type="signal peptide" evidence="3">
    <location>
        <begin position="1"/>
        <end position="37"/>
    </location>
</feature>
<evidence type="ECO:0000256" key="1">
    <source>
        <dbReference type="SAM" id="MobiDB-lite"/>
    </source>
</evidence>
<dbReference type="RefSeq" id="WP_147441685.1">
    <property type="nucleotide sequence ID" value="NZ_RCUY01000009.1"/>
</dbReference>
<feature type="compositionally biased region" description="Low complexity" evidence="1">
    <location>
        <begin position="40"/>
        <end position="55"/>
    </location>
</feature>
<evidence type="ECO:0000313" key="4">
    <source>
        <dbReference type="EMBL" id="RLP82313.1"/>
    </source>
</evidence>
<proteinExistence type="predicted"/>
<feature type="chain" id="PRO_5039167312" description="Sporulation delaying protein family toxin" evidence="3">
    <location>
        <begin position="38"/>
        <end position="241"/>
    </location>
</feature>
<evidence type="ECO:0000256" key="2">
    <source>
        <dbReference type="SAM" id="Phobius"/>
    </source>
</evidence>
<name>A0A3L7AP83_9MICO</name>
<evidence type="ECO:0000313" key="5">
    <source>
        <dbReference type="Proteomes" id="UP000269438"/>
    </source>
</evidence>
<dbReference type="EMBL" id="RCUY01000009">
    <property type="protein sequence ID" value="RLP82313.1"/>
    <property type="molecule type" value="Genomic_DNA"/>
</dbReference>
<dbReference type="OrthoDB" id="5198614at2"/>
<evidence type="ECO:0000256" key="3">
    <source>
        <dbReference type="SAM" id="SignalP"/>
    </source>
</evidence>
<sequence length="241" mass="24494">MSIPTALSTVFTTKKSIGAIALTATLAILPAALPAQGSTAHATTSQSTGQAQATTEPASTAQTAPRATTFDDRDVVDLLAFGRGPIAEQHPELVRQLGHAAASEAPAELTDTLLADLREVDPDFTARVTRSAQAKDPYRAEAALQAFSDDVTRVAAKYSADNAAPGVASDAAVSSPRPASPYNGKVIGFTNVFVSTQVVIAAAVAASVAAVVGALAVIVYQSSGGDSDLIREGFAASLSEL</sequence>
<dbReference type="Pfam" id="PF26137">
    <property type="entry name" value="Toxin_SdpC"/>
    <property type="match status" value="1"/>
</dbReference>
<keyword evidence="2" id="KW-0812">Transmembrane</keyword>
<reference evidence="4 5" key="1">
    <citation type="submission" date="2018-10" db="EMBL/GenBank/DDBJ databases">
        <authorList>
            <person name="Li J."/>
        </authorList>
    </citation>
    <scope>NUCLEOTIDE SEQUENCE [LARGE SCALE GENOMIC DNA]</scope>
    <source>
        <strain evidence="4 5">JCM 11654</strain>
    </source>
</reference>
<evidence type="ECO:0008006" key="6">
    <source>
        <dbReference type="Google" id="ProtNLM"/>
    </source>
</evidence>
<dbReference type="Proteomes" id="UP000269438">
    <property type="component" value="Unassembled WGS sequence"/>
</dbReference>
<comment type="caution">
    <text evidence="4">The sequence shown here is derived from an EMBL/GenBank/DDBJ whole genome shotgun (WGS) entry which is preliminary data.</text>
</comment>
<dbReference type="InterPro" id="IPR023888">
    <property type="entry name" value="SdpC-like"/>
</dbReference>
<protein>
    <recommendedName>
        <fullName evidence="6">Sporulation delaying protein family toxin</fullName>
    </recommendedName>
</protein>
<keyword evidence="2" id="KW-0472">Membrane</keyword>
<feature type="region of interest" description="Disordered" evidence="1">
    <location>
        <begin position="40"/>
        <end position="67"/>
    </location>
</feature>
<keyword evidence="3" id="KW-0732">Signal</keyword>
<accession>A0A3L7AP83</accession>